<keyword evidence="2" id="KW-0378">Hydrolase</keyword>
<sequence>MKVFSPSAQIQHLLDKEDQSAAKSSAKTPLLEGVGERNVTLLRDDLGRVEVILSAAPVTSLVLSGGGAKGIAFSGVVQALEQAGKLQGIQLACGSSAGAISAALIASGMGAAAFDKLSDSIDLPSLLNSKDAVTAWMQDASATLGKLIGRLPGPVGNVSQLLVTLLPRLQTEACPLEELIRNESRRSLLAHIAQSPRETRPAEVMKIADKLSAGGAPTFGDLEVLNRHIPAIKQLSITGTGMFAGRPQLVVFNASLTPQMDIARAAHISGSLPVVFKSPVEQGHGFQAAGEITAFKDGGLLLNTPAPGVVQKVFADSPLNKPEALIVKFESSVSETPARSGSFLSSVADRVIGVEHSAAEAFQEKKLEAFADQIVTLPLKTEKGDFRGLLGGTVNFTMQDEQKQHLQAKACQAVETHLERRSTALGHHAFQSLHDAVLAMDDQLLASVQSALQKDPAAADVLTFRSNAQQALQVLDEAITEANQTHDTLLFTPQILSALRNLDALVRRPEQVDWLGGRLNVADQRNFQQLLQMAARQIAGGAPPVSKVIVGAVAQMGARDIAMKADNFTREVIYPSLFRPGQPGANVELLQRTAQDLAWATTPTEFNRVLGTLGDSYKARNKPWDKASGSTTVEMAQAWRIPVKLPGH</sequence>
<name>A0A2N1DV96_PSEFL</name>
<comment type="caution">
    <text evidence="4">The sequence shown here is derived from an EMBL/GenBank/DDBJ whole genome shotgun (WGS) entry which is preliminary data.</text>
</comment>
<dbReference type="RefSeq" id="WP_101221338.1">
    <property type="nucleotide sequence ID" value="NZ_KZ478032.1"/>
</dbReference>
<proteinExistence type="predicted"/>
<keyword evidence="1 2" id="KW-0443">Lipid metabolism</keyword>
<dbReference type="GO" id="GO:0016787">
    <property type="term" value="F:hydrolase activity"/>
    <property type="evidence" value="ECO:0007669"/>
    <property type="project" value="UniProtKB-UniRule"/>
</dbReference>
<feature type="domain" description="PNPLA" evidence="3">
    <location>
        <begin position="61"/>
        <end position="310"/>
    </location>
</feature>
<evidence type="ECO:0000313" key="4">
    <source>
        <dbReference type="EMBL" id="PKH13256.1"/>
    </source>
</evidence>
<evidence type="ECO:0000313" key="5">
    <source>
        <dbReference type="Proteomes" id="UP000233564"/>
    </source>
</evidence>
<dbReference type="InterPro" id="IPR052580">
    <property type="entry name" value="Lipid_Hydrolase"/>
</dbReference>
<feature type="active site" description="Proton acceptor" evidence="2">
    <location>
        <position position="297"/>
    </location>
</feature>
<dbReference type="InterPro" id="IPR049154">
    <property type="entry name" value="ExoU_C"/>
</dbReference>
<organism evidence="4 5">
    <name type="scientific">Pseudomonas fluorescens</name>
    <dbReference type="NCBI Taxonomy" id="294"/>
    <lineage>
        <taxon>Bacteria</taxon>
        <taxon>Pseudomonadati</taxon>
        <taxon>Pseudomonadota</taxon>
        <taxon>Gammaproteobacteria</taxon>
        <taxon>Pseudomonadales</taxon>
        <taxon>Pseudomonadaceae</taxon>
        <taxon>Pseudomonas</taxon>
    </lineage>
</organism>
<feature type="short sequence motif" description="DGA/G" evidence="2">
    <location>
        <begin position="297"/>
        <end position="299"/>
    </location>
</feature>
<protein>
    <submittedName>
        <fullName evidence="4">Type III secretion system effector protein exou</fullName>
    </submittedName>
</protein>
<dbReference type="InterPro" id="IPR002641">
    <property type="entry name" value="PNPLA_dom"/>
</dbReference>
<dbReference type="SUPFAM" id="SSF52151">
    <property type="entry name" value="FabD/lysophospholipase-like"/>
    <property type="match status" value="1"/>
</dbReference>
<dbReference type="AlphaFoldDB" id="A0A2N1DV96"/>
<feature type="short sequence motif" description="GXGXXG" evidence="2">
    <location>
        <begin position="65"/>
        <end position="70"/>
    </location>
</feature>
<dbReference type="EMBL" id="NVXX01000057">
    <property type="protein sequence ID" value="PKH13256.1"/>
    <property type="molecule type" value="Genomic_DNA"/>
</dbReference>
<dbReference type="InterPro" id="IPR049155">
    <property type="entry name" value="ExoU_mid_dom"/>
</dbReference>
<feature type="short sequence motif" description="GXSXG" evidence="2">
    <location>
        <begin position="94"/>
        <end position="98"/>
    </location>
</feature>
<evidence type="ECO:0000256" key="1">
    <source>
        <dbReference type="ARBA" id="ARBA00023098"/>
    </source>
</evidence>
<dbReference type="Gene3D" id="1.20.1050.100">
    <property type="match status" value="1"/>
</dbReference>
<dbReference type="Proteomes" id="UP000233564">
    <property type="component" value="Unassembled WGS sequence"/>
</dbReference>
<dbReference type="GO" id="GO:0016042">
    <property type="term" value="P:lipid catabolic process"/>
    <property type="evidence" value="ECO:0007669"/>
    <property type="project" value="UniProtKB-UniRule"/>
</dbReference>
<dbReference type="Pfam" id="PF20848">
    <property type="entry name" value="ExoU_mid_dom"/>
    <property type="match status" value="1"/>
</dbReference>
<evidence type="ECO:0000256" key="2">
    <source>
        <dbReference type="PROSITE-ProRule" id="PRU01161"/>
    </source>
</evidence>
<dbReference type="PANTHER" id="PTHR46394:SF1">
    <property type="entry name" value="PNPLA DOMAIN-CONTAINING PROTEIN"/>
    <property type="match status" value="1"/>
</dbReference>
<dbReference type="PANTHER" id="PTHR46394">
    <property type="entry name" value="ANNEXIN"/>
    <property type="match status" value="1"/>
</dbReference>
<feature type="active site" description="Nucleophile" evidence="2">
    <location>
        <position position="96"/>
    </location>
</feature>
<dbReference type="Pfam" id="PF01734">
    <property type="entry name" value="Patatin"/>
    <property type="match status" value="1"/>
</dbReference>
<dbReference type="Gene3D" id="3.40.1090.10">
    <property type="entry name" value="Cytosolic phospholipase A2 catalytic domain"/>
    <property type="match status" value="2"/>
</dbReference>
<gene>
    <name evidence="4" type="ORF">CIB54_25655</name>
</gene>
<dbReference type="PROSITE" id="PS51635">
    <property type="entry name" value="PNPLA"/>
    <property type="match status" value="1"/>
</dbReference>
<evidence type="ECO:0000259" key="3">
    <source>
        <dbReference type="PROSITE" id="PS51635"/>
    </source>
</evidence>
<accession>A0A2N1DV96</accession>
<dbReference type="Pfam" id="PF20983">
    <property type="entry name" value="ExoU_C"/>
    <property type="match status" value="1"/>
</dbReference>
<reference evidence="4 5" key="1">
    <citation type="submission" date="2017-08" db="EMBL/GenBank/DDBJ databases">
        <authorList>
            <person name="de Groot N.N."/>
        </authorList>
    </citation>
    <scope>NUCLEOTIDE SEQUENCE [LARGE SCALE GENOMIC DNA]</scope>
    <source>
        <strain evidence="4 5">PfR 37</strain>
    </source>
</reference>
<dbReference type="InterPro" id="IPR016035">
    <property type="entry name" value="Acyl_Trfase/lysoPLipase"/>
</dbReference>
<keyword evidence="2" id="KW-0442">Lipid degradation</keyword>